<organism evidence="1 2">
    <name type="scientific">Prunus yedoensis var. nudiflora</name>
    <dbReference type="NCBI Taxonomy" id="2094558"/>
    <lineage>
        <taxon>Eukaryota</taxon>
        <taxon>Viridiplantae</taxon>
        <taxon>Streptophyta</taxon>
        <taxon>Embryophyta</taxon>
        <taxon>Tracheophyta</taxon>
        <taxon>Spermatophyta</taxon>
        <taxon>Magnoliopsida</taxon>
        <taxon>eudicotyledons</taxon>
        <taxon>Gunneridae</taxon>
        <taxon>Pentapetalae</taxon>
        <taxon>rosids</taxon>
        <taxon>fabids</taxon>
        <taxon>Rosales</taxon>
        <taxon>Rosaceae</taxon>
        <taxon>Amygdaloideae</taxon>
        <taxon>Amygdaleae</taxon>
        <taxon>Prunus</taxon>
    </lineage>
</organism>
<keyword evidence="2" id="KW-1185">Reference proteome</keyword>
<comment type="caution">
    <text evidence="1">The sequence shown here is derived from an EMBL/GenBank/DDBJ whole genome shotgun (WGS) entry which is preliminary data.</text>
</comment>
<dbReference type="EMBL" id="PJQY01002434">
    <property type="protein sequence ID" value="PQP93755.1"/>
    <property type="molecule type" value="Genomic_DNA"/>
</dbReference>
<dbReference type="AlphaFoldDB" id="A0A314YWG6"/>
<gene>
    <name evidence="1" type="ORF">Pyn_09965</name>
</gene>
<name>A0A314YWG6_PRUYE</name>
<accession>A0A314YWG6</accession>
<proteinExistence type="predicted"/>
<dbReference type="Proteomes" id="UP000250321">
    <property type="component" value="Unassembled WGS sequence"/>
</dbReference>
<sequence>MPSLYNINAPFSTLFKAAGSPSKQAVAVGTHVPLCFKQSPFIIYSTLSSSDVLTAAVVSFSSKLAMY</sequence>
<reference evidence="1 2" key="1">
    <citation type="submission" date="2018-02" db="EMBL/GenBank/DDBJ databases">
        <title>Draft genome of wild Prunus yedoensis var. nudiflora.</title>
        <authorList>
            <person name="Baek S."/>
            <person name="Kim J.-H."/>
            <person name="Choi K."/>
            <person name="Kim G.-B."/>
            <person name="Cho A."/>
            <person name="Jang H."/>
            <person name="Shin C.-H."/>
            <person name="Yu H.-J."/>
            <person name="Mun J.-H."/>
        </authorList>
    </citation>
    <scope>NUCLEOTIDE SEQUENCE [LARGE SCALE GENOMIC DNA]</scope>
    <source>
        <strain evidence="2">cv. Jeju island</strain>
        <tissue evidence="1">Leaf</tissue>
    </source>
</reference>
<protein>
    <submittedName>
        <fullName evidence="1">Uncharacterized protein</fullName>
    </submittedName>
</protein>
<evidence type="ECO:0000313" key="1">
    <source>
        <dbReference type="EMBL" id="PQP93755.1"/>
    </source>
</evidence>
<evidence type="ECO:0000313" key="2">
    <source>
        <dbReference type="Proteomes" id="UP000250321"/>
    </source>
</evidence>